<sequence length="92" mass="10746">MTQNFVILQQIHQYVHQINAVKTKRAKVSLRDKWSNEEDAILFDAVQIYGNRNCDALAALIVSKTSPQVYQRLRYLRDTLDRFAPQIAQQLQ</sequence>
<dbReference type="CDD" id="cd00167">
    <property type="entry name" value="SANT"/>
    <property type="match status" value="1"/>
</dbReference>
<feature type="domain" description="Myb-like" evidence="1">
    <location>
        <begin position="30"/>
        <end position="79"/>
    </location>
</feature>
<accession>A0AA86NFC3</accession>
<dbReference type="Pfam" id="PF00249">
    <property type="entry name" value="Myb_DNA-binding"/>
    <property type="match status" value="1"/>
</dbReference>
<dbReference type="InterPro" id="IPR009057">
    <property type="entry name" value="Homeodomain-like_sf"/>
</dbReference>
<dbReference type="InterPro" id="IPR001005">
    <property type="entry name" value="SANT/Myb"/>
</dbReference>
<evidence type="ECO:0000259" key="1">
    <source>
        <dbReference type="SMART" id="SM00717"/>
    </source>
</evidence>
<evidence type="ECO:0000313" key="3">
    <source>
        <dbReference type="EMBL" id="CAL6068220.1"/>
    </source>
</evidence>
<keyword evidence="4" id="KW-1185">Reference proteome</keyword>
<reference evidence="3 4" key="2">
    <citation type="submission" date="2024-07" db="EMBL/GenBank/DDBJ databases">
        <authorList>
            <person name="Akdeniz Z."/>
        </authorList>
    </citation>
    <scope>NUCLEOTIDE SEQUENCE [LARGE SCALE GENOMIC DNA]</scope>
</reference>
<evidence type="ECO:0000313" key="4">
    <source>
        <dbReference type="Proteomes" id="UP001642409"/>
    </source>
</evidence>
<name>A0AA86NFC3_9EUKA</name>
<dbReference type="SMART" id="SM00717">
    <property type="entry name" value="SANT"/>
    <property type="match status" value="1"/>
</dbReference>
<dbReference type="Gene3D" id="1.10.10.60">
    <property type="entry name" value="Homeodomain-like"/>
    <property type="match status" value="1"/>
</dbReference>
<reference evidence="2" key="1">
    <citation type="submission" date="2023-06" db="EMBL/GenBank/DDBJ databases">
        <authorList>
            <person name="Kurt Z."/>
        </authorList>
    </citation>
    <scope>NUCLEOTIDE SEQUENCE</scope>
</reference>
<dbReference type="EMBL" id="CAXDID020000271">
    <property type="protein sequence ID" value="CAL6068220.1"/>
    <property type="molecule type" value="Genomic_DNA"/>
</dbReference>
<dbReference type="Proteomes" id="UP001642409">
    <property type="component" value="Unassembled WGS sequence"/>
</dbReference>
<evidence type="ECO:0000313" key="2">
    <source>
        <dbReference type="EMBL" id="CAI9918500.1"/>
    </source>
</evidence>
<dbReference type="AlphaFoldDB" id="A0AA86NFC3"/>
<dbReference type="SUPFAM" id="SSF46689">
    <property type="entry name" value="Homeodomain-like"/>
    <property type="match status" value="1"/>
</dbReference>
<gene>
    <name evidence="3" type="ORF">HINF_LOCUS53398</name>
    <name evidence="2" type="ORF">HINF_LOCUS6145</name>
</gene>
<dbReference type="EMBL" id="CATOUU010000158">
    <property type="protein sequence ID" value="CAI9918500.1"/>
    <property type="molecule type" value="Genomic_DNA"/>
</dbReference>
<organism evidence="2">
    <name type="scientific">Hexamita inflata</name>
    <dbReference type="NCBI Taxonomy" id="28002"/>
    <lineage>
        <taxon>Eukaryota</taxon>
        <taxon>Metamonada</taxon>
        <taxon>Diplomonadida</taxon>
        <taxon>Hexamitidae</taxon>
        <taxon>Hexamitinae</taxon>
        <taxon>Hexamita</taxon>
    </lineage>
</organism>
<protein>
    <submittedName>
        <fullName evidence="2">SANT/Myb domain</fullName>
    </submittedName>
    <submittedName>
        <fullName evidence="3">SANT/Myb_domain</fullName>
    </submittedName>
</protein>
<proteinExistence type="predicted"/>
<comment type="caution">
    <text evidence="2">The sequence shown here is derived from an EMBL/GenBank/DDBJ whole genome shotgun (WGS) entry which is preliminary data.</text>
</comment>